<reference evidence="2 3" key="1">
    <citation type="submission" date="2020-10" db="EMBL/GenBank/DDBJ databases">
        <authorList>
            <person name="Castelo-Branco R."/>
            <person name="Eusebio N."/>
            <person name="Adriana R."/>
            <person name="Vieira A."/>
            <person name="Brugerolle De Fraissinette N."/>
            <person name="Rezende De Castro R."/>
            <person name="Schneider M.P."/>
            <person name="Vasconcelos V."/>
            <person name="Leao P.N."/>
        </authorList>
    </citation>
    <scope>NUCLEOTIDE SEQUENCE [LARGE SCALE GENOMIC DNA]</scope>
    <source>
        <strain evidence="2 3">LEGE 00250</strain>
    </source>
</reference>
<evidence type="ECO:0000313" key="3">
    <source>
        <dbReference type="Proteomes" id="UP000606776"/>
    </source>
</evidence>
<dbReference type="EMBL" id="JADEWB010000183">
    <property type="protein sequence ID" value="MBE9238535.1"/>
    <property type="molecule type" value="Genomic_DNA"/>
</dbReference>
<feature type="region of interest" description="Disordered" evidence="1">
    <location>
        <begin position="164"/>
        <end position="279"/>
    </location>
</feature>
<feature type="compositionally biased region" description="Polar residues" evidence="1">
    <location>
        <begin position="246"/>
        <end position="259"/>
    </location>
</feature>
<accession>A0ABR9VJY1</accession>
<keyword evidence="3" id="KW-1185">Reference proteome</keyword>
<dbReference type="Proteomes" id="UP000606776">
    <property type="component" value="Unassembled WGS sequence"/>
</dbReference>
<proteinExistence type="predicted"/>
<evidence type="ECO:0000313" key="2">
    <source>
        <dbReference type="EMBL" id="MBE9238535.1"/>
    </source>
</evidence>
<evidence type="ECO:0000256" key="1">
    <source>
        <dbReference type="SAM" id="MobiDB-lite"/>
    </source>
</evidence>
<protein>
    <submittedName>
        <fullName evidence="2">Uncharacterized protein</fullName>
    </submittedName>
</protein>
<gene>
    <name evidence="2" type="ORF">IQ227_21550</name>
</gene>
<feature type="compositionally biased region" description="Basic and acidic residues" evidence="1">
    <location>
        <begin position="268"/>
        <end position="279"/>
    </location>
</feature>
<sequence>MKDKKFSSAMKIAIMIAIINEFPESEINQALELLQEEEIDSSLFSYLVSSQTSKNSAGNKKTKLDDQPYRQNLLKLKKKDSKKYQLLSDLDKWMRDGYTLKNDSELIDLYKSYLEDYLKHTPRNKLISKFIDLLIEAENGKIEELHSSMSANIANASSSFLNFSDSMSRKRHRTSNEKQESSSTIEKPIDDTSTKDHKKILDNNSGVNSSEREKISLEPQEESSLDTSEEDQKIFPQRQEDKDSEGATTIMNEETNDNLSKLPAETLEDTKETDSKNSK</sequence>
<comment type="caution">
    <text evidence="2">The sequence shown here is derived from an EMBL/GenBank/DDBJ whole genome shotgun (WGS) entry which is preliminary data.</text>
</comment>
<name>A0ABR9VJY1_9CYAN</name>
<organism evidence="2 3">
    <name type="scientific">Sphaerospermopsis aphanizomenoides LEGE 00250</name>
    <dbReference type="NCBI Taxonomy" id="2777972"/>
    <lineage>
        <taxon>Bacteria</taxon>
        <taxon>Bacillati</taxon>
        <taxon>Cyanobacteriota</taxon>
        <taxon>Cyanophyceae</taxon>
        <taxon>Nostocales</taxon>
        <taxon>Aphanizomenonaceae</taxon>
        <taxon>Sphaerospermopsis</taxon>
        <taxon>Sphaerospermopsis aphanizomenoides</taxon>
    </lineage>
</organism>
<feature type="compositionally biased region" description="Basic and acidic residues" evidence="1">
    <location>
        <begin position="230"/>
        <end position="245"/>
    </location>
</feature>
<dbReference type="RefSeq" id="WP_193943989.1">
    <property type="nucleotide sequence ID" value="NZ_JADEWB010000183.1"/>
</dbReference>
<feature type="compositionally biased region" description="Basic and acidic residues" evidence="1">
    <location>
        <begin position="187"/>
        <end position="201"/>
    </location>
</feature>
<feature type="compositionally biased region" description="Acidic residues" evidence="1">
    <location>
        <begin position="219"/>
        <end position="229"/>
    </location>
</feature>